<sequence length="252" mass="30011">MKIKTYIINMKESVERRERVLKEVSRYSFLDIEWVEAVNGKQLMEVQIGQLFDRKRFYSRYDREPLPGEIGCTLSHRECYRRLLWSDCKYALILEDDVFFQHPDDVNWIFGNMDKVMISNKSCIITLASHQLYFTKDISKLGSYSFYRFIKAVGTCAYLVNRHAAEKLLAVNKPFIVADDFEYMFRHGIYLLGIYPYLAFGASSEQLVESEIIQDRKSSGIRKTSFKYRMTRFFDYKLYGLLWRLKIVKFRV</sequence>
<dbReference type="HOGENOM" id="CLU_071269_4_0_10"/>
<evidence type="ECO:0000313" key="3">
    <source>
        <dbReference type="Proteomes" id="UP000033047"/>
    </source>
</evidence>
<feature type="domain" description="Glycosyl transferase family 25" evidence="1">
    <location>
        <begin position="3"/>
        <end position="181"/>
    </location>
</feature>
<dbReference type="CDD" id="cd06532">
    <property type="entry name" value="Glyco_transf_25"/>
    <property type="match status" value="1"/>
</dbReference>
<dbReference type="Proteomes" id="UP000033047">
    <property type="component" value="Unassembled WGS sequence"/>
</dbReference>
<dbReference type="RefSeq" id="WP_010803425.1">
    <property type="nucleotide sequence ID" value="NZ_KQ033913.1"/>
</dbReference>
<dbReference type="EMBL" id="AQHV01000014">
    <property type="protein sequence ID" value="KKB53869.1"/>
    <property type="molecule type" value="Genomic_DNA"/>
</dbReference>
<evidence type="ECO:0000313" key="2">
    <source>
        <dbReference type="EMBL" id="KKB53869.1"/>
    </source>
</evidence>
<accession>A0A0F5J7U6</accession>
<dbReference type="AlphaFoldDB" id="A0A0F5J7U6"/>
<gene>
    <name evidence="2" type="ORF">HMPREF1535_03422</name>
</gene>
<dbReference type="STRING" id="927665.HMPREF1535_03422"/>
<evidence type="ECO:0000259" key="1">
    <source>
        <dbReference type="Pfam" id="PF01755"/>
    </source>
</evidence>
<proteinExistence type="predicted"/>
<comment type="caution">
    <text evidence="2">The sequence shown here is derived from an EMBL/GenBank/DDBJ whole genome shotgun (WGS) entry which is preliminary data.</text>
</comment>
<dbReference type="Pfam" id="PF01755">
    <property type="entry name" value="Glyco_transf_25"/>
    <property type="match status" value="1"/>
</dbReference>
<organism evidence="2 3">
    <name type="scientific">Parabacteroides goldsteinii DSM 19448 = WAL 12034</name>
    <dbReference type="NCBI Taxonomy" id="927665"/>
    <lineage>
        <taxon>Bacteria</taxon>
        <taxon>Pseudomonadati</taxon>
        <taxon>Bacteroidota</taxon>
        <taxon>Bacteroidia</taxon>
        <taxon>Bacteroidales</taxon>
        <taxon>Tannerellaceae</taxon>
        <taxon>Parabacteroides</taxon>
    </lineage>
</organism>
<dbReference type="InterPro" id="IPR002654">
    <property type="entry name" value="Glyco_trans_25"/>
</dbReference>
<reference evidence="2 3" key="1">
    <citation type="submission" date="2013-04" db="EMBL/GenBank/DDBJ databases">
        <title>The Genome Sequence of Parabacteroides goldsteinii DSM 19448.</title>
        <authorList>
            <consortium name="The Broad Institute Genomics Platform"/>
            <person name="Earl A."/>
            <person name="Ward D."/>
            <person name="Feldgarden M."/>
            <person name="Gevers D."/>
            <person name="Martens E."/>
            <person name="Sakamoto M."/>
            <person name="Benno Y."/>
            <person name="Song Y."/>
            <person name="Liu C."/>
            <person name="Lee J."/>
            <person name="Bolanos M."/>
            <person name="Vaisanen M.L."/>
            <person name="Finegold S.M."/>
            <person name="Walker B."/>
            <person name="Young S."/>
            <person name="Zeng Q."/>
            <person name="Gargeya S."/>
            <person name="Fitzgerald M."/>
            <person name="Haas B."/>
            <person name="Abouelleil A."/>
            <person name="Allen A.W."/>
            <person name="Alvarado L."/>
            <person name="Arachchi H.M."/>
            <person name="Berlin A.M."/>
            <person name="Chapman S.B."/>
            <person name="Gainer-Dewar J."/>
            <person name="Goldberg J."/>
            <person name="Griggs A."/>
            <person name="Gujja S."/>
            <person name="Hansen M."/>
            <person name="Howarth C."/>
            <person name="Imamovic A."/>
            <person name="Ireland A."/>
            <person name="Larimer J."/>
            <person name="McCowan C."/>
            <person name="Murphy C."/>
            <person name="Pearson M."/>
            <person name="Poon T.W."/>
            <person name="Priest M."/>
            <person name="Roberts A."/>
            <person name="Saif S."/>
            <person name="Shea T."/>
            <person name="Sisk P."/>
            <person name="Sykes S."/>
            <person name="Wortman J."/>
            <person name="Nusbaum C."/>
            <person name="Birren B."/>
        </authorList>
    </citation>
    <scope>NUCLEOTIDE SEQUENCE [LARGE SCALE GENOMIC DNA]</scope>
    <source>
        <strain evidence="2 3">DSM 19448</strain>
    </source>
</reference>
<dbReference type="PATRIC" id="fig|927665.4.peg.3515"/>
<name>A0A0F5J7U6_9BACT</name>
<protein>
    <recommendedName>
        <fullName evidence="1">Glycosyl transferase family 25 domain-containing protein</fullName>
    </recommendedName>
</protein>